<protein>
    <submittedName>
        <fullName evidence="1">Uncharacterized protein</fullName>
    </submittedName>
</protein>
<accession>A0A1H5ZVJ7</accession>
<proteinExistence type="predicted"/>
<evidence type="ECO:0000313" key="2">
    <source>
        <dbReference type="Proteomes" id="UP000236731"/>
    </source>
</evidence>
<dbReference type="EMBL" id="FNUT01000007">
    <property type="protein sequence ID" value="SEG40553.1"/>
    <property type="molecule type" value="Genomic_DNA"/>
</dbReference>
<name>A0A1H5ZVJ7_9SPHI</name>
<reference evidence="2" key="1">
    <citation type="submission" date="2016-10" db="EMBL/GenBank/DDBJ databases">
        <authorList>
            <person name="Varghese N."/>
            <person name="Submissions S."/>
        </authorList>
    </citation>
    <scope>NUCLEOTIDE SEQUENCE [LARGE SCALE GENOMIC DNA]</scope>
    <source>
        <strain evidence="2">DSM 22361</strain>
    </source>
</reference>
<dbReference type="RefSeq" id="WP_234993212.1">
    <property type="nucleotide sequence ID" value="NZ_CP049246.1"/>
</dbReference>
<evidence type="ECO:0000313" key="1">
    <source>
        <dbReference type="EMBL" id="SEG40553.1"/>
    </source>
</evidence>
<keyword evidence="2" id="KW-1185">Reference proteome</keyword>
<dbReference type="AlphaFoldDB" id="A0A1H5ZVJ7"/>
<organism evidence="1 2">
    <name type="scientific">Sphingobacterium lactis</name>
    <dbReference type="NCBI Taxonomy" id="797291"/>
    <lineage>
        <taxon>Bacteria</taxon>
        <taxon>Pseudomonadati</taxon>
        <taxon>Bacteroidota</taxon>
        <taxon>Sphingobacteriia</taxon>
        <taxon>Sphingobacteriales</taxon>
        <taxon>Sphingobacteriaceae</taxon>
        <taxon>Sphingobacterium</taxon>
    </lineage>
</organism>
<sequence>MEIKVVTMEDLRQLKMELFEEMKEIFNLNAKNSNERVWLKSAESGNCSRYLLEPFRIYASGDYYLS</sequence>
<dbReference type="Proteomes" id="UP000236731">
    <property type="component" value="Unassembled WGS sequence"/>
</dbReference>
<gene>
    <name evidence="1" type="ORF">SAMN05421877_107215</name>
</gene>